<dbReference type="CDD" id="cd13578">
    <property type="entry name" value="PBP2_Bug27"/>
    <property type="match status" value="1"/>
</dbReference>
<dbReference type="KEGG" id="psin:CAK95_00800"/>
<evidence type="ECO:0000313" key="3">
    <source>
        <dbReference type="Proteomes" id="UP000194137"/>
    </source>
</evidence>
<name>A0A1W6ZK28_9HYPH</name>
<dbReference type="SUPFAM" id="SSF53850">
    <property type="entry name" value="Periplasmic binding protein-like II"/>
    <property type="match status" value="1"/>
</dbReference>
<dbReference type="RefSeq" id="WP_086086098.1">
    <property type="nucleotide sequence ID" value="NZ_CP021112.1"/>
</dbReference>
<dbReference type="InterPro" id="IPR005064">
    <property type="entry name" value="BUG"/>
</dbReference>
<dbReference type="PIRSF" id="PIRSF017082">
    <property type="entry name" value="YflP"/>
    <property type="match status" value="1"/>
</dbReference>
<dbReference type="Proteomes" id="UP000194137">
    <property type="component" value="Chromosome"/>
</dbReference>
<dbReference type="Pfam" id="PF03401">
    <property type="entry name" value="TctC"/>
    <property type="match status" value="1"/>
</dbReference>
<organism evidence="2 3">
    <name type="scientific">Pseudorhodoplanes sinuspersici</name>
    <dbReference type="NCBI Taxonomy" id="1235591"/>
    <lineage>
        <taxon>Bacteria</taxon>
        <taxon>Pseudomonadati</taxon>
        <taxon>Pseudomonadota</taxon>
        <taxon>Alphaproteobacteria</taxon>
        <taxon>Hyphomicrobiales</taxon>
        <taxon>Pseudorhodoplanes</taxon>
    </lineage>
</organism>
<reference evidence="2 3" key="1">
    <citation type="submission" date="2017-05" db="EMBL/GenBank/DDBJ databases">
        <title>Full genome sequence of Pseudorhodoplanes sinuspersici.</title>
        <authorList>
            <person name="Dastgheib S.M.M."/>
            <person name="Shavandi M."/>
            <person name="Tirandaz H."/>
        </authorList>
    </citation>
    <scope>NUCLEOTIDE SEQUENCE [LARGE SCALE GENOMIC DNA]</scope>
    <source>
        <strain evidence="2 3">RIPI110</strain>
    </source>
</reference>
<dbReference type="InterPro" id="IPR042100">
    <property type="entry name" value="Bug_dom1"/>
</dbReference>
<keyword evidence="3" id="KW-1185">Reference proteome</keyword>
<evidence type="ECO:0000256" key="1">
    <source>
        <dbReference type="ARBA" id="ARBA00006987"/>
    </source>
</evidence>
<sequence length="323" mass="34662">MVLRKTLVACAALLAITTAVHAQNYPSQTVKMVVPFPAGGATDIIARIVAERLSEFLGSRIVVENRGGAGGNLGTASVATAEPDGHTILLSASGPLAVNKVLYKNLPYDPEKDFAPLSLVAKLPNVLVVNPKAIPVKTVPEFISYVKERPGQINYSSIGVGSSQHLAGALFEQVSKTKMNHVPYRAATNIVVDMLSGQVPTSFQLIPNVWAQLSAGDIRPIAVTSRERSLALPDVPTMAEQGLPDFESFAWFGLLVPKGTPQPIVERLHGYISKTMDDPAVRKRLIEIGADPAKSTPQEFKELISSQVAKWRGVIKDANITID</sequence>
<evidence type="ECO:0000313" key="2">
    <source>
        <dbReference type="EMBL" id="ARP97778.1"/>
    </source>
</evidence>
<dbReference type="Gene3D" id="3.40.190.150">
    <property type="entry name" value="Bordetella uptake gene, domain 1"/>
    <property type="match status" value="1"/>
</dbReference>
<dbReference type="AlphaFoldDB" id="A0A1W6ZK28"/>
<dbReference type="Gene3D" id="3.40.190.10">
    <property type="entry name" value="Periplasmic binding protein-like II"/>
    <property type="match status" value="1"/>
</dbReference>
<dbReference type="STRING" id="1235591.CAK95_00800"/>
<dbReference type="PANTHER" id="PTHR42928:SF5">
    <property type="entry name" value="BLR1237 PROTEIN"/>
    <property type="match status" value="1"/>
</dbReference>
<dbReference type="OrthoDB" id="7250553at2"/>
<proteinExistence type="inferred from homology"/>
<dbReference type="PANTHER" id="PTHR42928">
    <property type="entry name" value="TRICARBOXYLATE-BINDING PROTEIN"/>
    <property type="match status" value="1"/>
</dbReference>
<protein>
    <submittedName>
        <fullName evidence="2">Uncharacterized protein</fullName>
    </submittedName>
</protein>
<dbReference type="EMBL" id="CP021112">
    <property type="protein sequence ID" value="ARP97778.1"/>
    <property type="molecule type" value="Genomic_DNA"/>
</dbReference>
<accession>A0A1W6ZK28</accession>
<comment type="similarity">
    <text evidence="1">Belongs to the UPF0065 (bug) family.</text>
</comment>
<gene>
    <name evidence="2" type="ORF">CAK95_00800</name>
</gene>